<dbReference type="InterPro" id="IPR003594">
    <property type="entry name" value="HATPase_dom"/>
</dbReference>
<dbReference type="KEGG" id="sfol:H3H32_15735"/>
<dbReference type="InterPro" id="IPR036097">
    <property type="entry name" value="HisK_dim/P_sf"/>
</dbReference>
<keyword evidence="4" id="KW-0808">Transferase</keyword>
<feature type="domain" description="PAC" evidence="8">
    <location>
        <begin position="523"/>
        <end position="576"/>
    </location>
</feature>
<name>A0A7G5H535_9BACT</name>
<evidence type="ECO:0000259" key="8">
    <source>
        <dbReference type="PROSITE" id="PS50113"/>
    </source>
</evidence>
<dbReference type="PRINTS" id="PR00344">
    <property type="entry name" value="BCTRLSENSOR"/>
</dbReference>
<keyword evidence="5" id="KW-0418">Kinase</keyword>
<evidence type="ECO:0000259" key="7">
    <source>
        <dbReference type="PROSITE" id="PS50109"/>
    </source>
</evidence>
<dbReference type="InterPro" id="IPR013656">
    <property type="entry name" value="PAS_4"/>
</dbReference>
<dbReference type="InterPro" id="IPR003661">
    <property type="entry name" value="HisK_dim/P_dom"/>
</dbReference>
<proteinExistence type="predicted"/>
<dbReference type="CDD" id="cd00082">
    <property type="entry name" value="HisKA"/>
    <property type="match status" value="1"/>
</dbReference>
<dbReference type="PANTHER" id="PTHR43711:SF26">
    <property type="entry name" value="SENSOR HISTIDINE KINASE RCSC"/>
    <property type="match status" value="1"/>
</dbReference>
<dbReference type="InterPro" id="IPR050736">
    <property type="entry name" value="Sensor_HK_Regulatory"/>
</dbReference>
<evidence type="ECO:0000256" key="6">
    <source>
        <dbReference type="ARBA" id="ARBA00023012"/>
    </source>
</evidence>
<dbReference type="InterPro" id="IPR000014">
    <property type="entry name" value="PAS"/>
</dbReference>
<dbReference type="PANTHER" id="PTHR43711">
    <property type="entry name" value="TWO-COMPONENT HISTIDINE KINASE"/>
    <property type="match status" value="1"/>
</dbReference>
<evidence type="ECO:0000256" key="3">
    <source>
        <dbReference type="ARBA" id="ARBA00022553"/>
    </source>
</evidence>
<dbReference type="NCBIfam" id="TIGR00229">
    <property type="entry name" value="sensory_box"/>
    <property type="match status" value="1"/>
</dbReference>
<keyword evidence="10" id="KW-1185">Reference proteome</keyword>
<evidence type="ECO:0000256" key="5">
    <source>
        <dbReference type="ARBA" id="ARBA00022777"/>
    </source>
</evidence>
<evidence type="ECO:0000256" key="2">
    <source>
        <dbReference type="ARBA" id="ARBA00012438"/>
    </source>
</evidence>
<dbReference type="InterPro" id="IPR004358">
    <property type="entry name" value="Sig_transdc_His_kin-like_C"/>
</dbReference>
<dbReference type="SUPFAM" id="SSF55785">
    <property type="entry name" value="PYP-like sensor domain (PAS domain)"/>
    <property type="match status" value="4"/>
</dbReference>
<dbReference type="SMART" id="SM00388">
    <property type="entry name" value="HisKA"/>
    <property type="match status" value="1"/>
</dbReference>
<evidence type="ECO:0000256" key="4">
    <source>
        <dbReference type="ARBA" id="ARBA00022679"/>
    </source>
</evidence>
<dbReference type="InterPro" id="IPR036890">
    <property type="entry name" value="HATPase_C_sf"/>
</dbReference>
<dbReference type="Gene3D" id="1.10.287.130">
    <property type="match status" value="1"/>
</dbReference>
<dbReference type="Gene3D" id="3.30.450.20">
    <property type="entry name" value="PAS domain"/>
    <property type="match status" value="4"/>
</dbReference>
<feature type="domain" description="Histidine kinase" evidence="7">
    <location>
        <begin position="594"/>
        <end position="809"/>
    </location>
</feature>
<evidence type="ECO:0000313" key="9">
    <source>
        <dbReference type="EMBL" id="QMW06227.1"/>
    </source>
</evidence>
<keyword evidence="6" id="KW-0902">Two-component regulatory system</keyword>
<reference evidence="9 10" key="1">
    <citation type="submission" date="2020-07" db="EMBL/GenBank/DDBJ databases">
        <title>Spirosoma foliorum sp. nov., isolated from the leaves on the Nejang mountain Korea, Republic of.</title>
        <authorList>
            <person name="Ho H."/>
            <person name="Lee Y.-J."/>
            <person name="Nurcahyanto D.-A."/>
            <person name="Kim S.-G."/>
        </authorList>
    </citation>
    <scope>NUCLEOTIDE SEQUENCE [LARGE SCALE GENOMIC DNA]</scope>
    <source>
        <strain evidence="9 10">PL0136</strain>
    </source>
</reference>
<dbReference type="SUPFAM" id="SSF47384">
    <property type="entry name" value="Homodimeric domain of signal transducing histidine kinase"/>
    <property type="match status" value="1"/>
</dbReference>
<accession>A0A7G5H535</accession>
<feature type="domain" description="PAC" evidence="8">
    <location>
        <begin position="390"/>
        <end position="444"/>
    </location>
</feature>
<dbReference type="InterPro" id="IPR000700">
    <property type="entry name" value="PAS-assoc_C"/>
</dbReference>
<keyword evidence="3" id="KW-0597">Phosphoprotein</keyword>
<dbReference type="EMBL" id="CP059732">
    <property type="protein sequence ID" value="QMW06227.1"/>
    <property type="molecule type" value="Genomic_DNA"/>
</dbReference>
<dbReference type="EC" id="2.7.13.3" evidence="2"/>
<evidence type="ECO:0000313" key="10">
    <source>
        <dbReference type="Proteomes" id="UP000515369"/>
    </source>
</evidence>
<dbReference type="SMART" id="SM00387">
    <property type="entry name" value="HATPase_c"/>
    <property type="match status" value="1"/>
</dbReference>
<dbReference type="SUPFAM" id="SSF55874">
    <property type="entry name" value="ATPase domain of HSP90 chaperone/DNA topoisomerase II/histidine kinase"/>
    <property type="match status" value="1"/>
</dbReference>
<sequence length="812" mass="90506">MGAIKSTTPAFLAGGGELGERIRTQDWSTSSLGPPEQWPQSLQSSLGICLNSPAPILICWGADLVMLYNDAYRLILSEKHPQVLGSKAQAVWPELWDTLEPRLNAVCHWEQASGLDNQRLLINRDGVLQAAYFSFSYSPIYNESGDVGGIFCLATETTDTQLAERQKGELVWAGQEHERNLATLVEQAAVGVAIIGPEPDFILEMANPFYCDLVGRIPECLIGQPLLEAMPELGKQGIQEVVRQVLTSGVPYVNRELPVVLLRNGQWETIYVDKIYQPRRSVDQVTGEETITGVVVILTDVTTAVRARQQIETNERVLDAMFRQTPLGVGIWYGPDYIIERANPVLCQLWNHTPDELLGKPLFVASPESKGQGFEAMLDTVRQTGVAVTGTDQPALLYRDGQLKTVYFDFIYEPLRSPEGEVDRIMVVATEVTKSREERQIMAENANRLQTLLERAPVAIAIVGAGPAFRFEMANLLFCAITSRTVDQLVGKPLLNAIPELVGQGFETFLEYVYRTGQAYEGKEVPTQLRQNGQFSTSYFDFVYEPLINDKGSLDRILVVCTDVTERVIARQQTEQLLIRERQLNELKSTFITLASHEFRTPMGLILSSASLIGRYNGPDDGEKRERHVQHIKLAVQSLTGLLTDFLSLSQLEQSSLRAKPTPINIITFCQEVIYHMRTMLKPNQDIIYSHLSGEPTLALDGQLLKQILINLLSNASKYSSDNKQIELTTSVRDDKLQLTVKDEGIGIPDADKDNLFINFFRARNVNNVDGIGLGLYAVKRCVDLLGGQITFNQLDTGTVFTVQLPLFSPRP</sequence>
<dbReference type="RefSeq" id="WP_182463598.1">
    <property type="nucleotide sequence ID" value="NZ_CP059732.1"/>
</dbReference>
<dbReference type="CDD" id="cd00075">
    <property type="entry name" value="HATPase"/>
    <property type="match status" value="1"/>
</dbReference>
<dbReference type="Pfam" id="PF02518">
    <property type="entry name" value="HATPase_c"/>
    <property type="match status" value="1"/>
</dbReference>
<organism evidence="9 10">
    <name type="scientific">Spirosoma foliorum</name>
    <dbReference type="NCBI Taxonomy" id="2710596"/>
    <lineage>
        <taxon>Bacteria</taxon>
        <taxon>Pseudomonadati</taxon>
        <taxon>Bacteroidota</taxon>
        <taxon>Cytophagia</taxon>
        <taxon>Cytophagales</taxon>
        <taxon>Cytophagaceae</taxon>
        <taxon>Spirosoma</taxon>
    </lineage>
</organism>
<dbReference type="Pfam" id="PF00512">
    <property type="entry name" value="HisKA"/>
    <property type="match status" value="1"/>
</dbReference>
<dbReference type="AlphaFoldDB" id="A0A7G5H535"/>
<dbReference type="PROSITE" id="PS50109">
    <property type="entry name" value="HIS_KIN"/>
    <property type="match status" value="1"/>
</dbReference>
<dbReference type="Gene3D" id="3.30.565.10">
    <property type="entry name" value="Histidine kinase-like ATPase, C-terminal domain"/>
    <property type="match status" value="1"/>
</dbReference>
<protein>
    <recommendedName>
        <fullName evidence="2">histidine kinase</fullName>
        <ecNumber evidence="2">2.7.13.3</ecNumber>
    </recommendedName>
</protein>
<dbReference type="PROSITE" id="PS50113">
    <property type="entry name" value="PAC"/>
    <property type="match status" value="2"/>
</dbReference>
<dbReference type="Proteomes" id="UP000515369">
    <property type="component" value="Chromosome"/>
</dbReference>
<dbReference type="InterPro" id="IPR035965">
    <property type="entry name" value="PAS-like_dom_sf"/>
</dbReference>
<comment type="catalytic activity">
    <reaction evidence="1">
        <text>ATP + protein L-histidine = ADP + protein N-phospho-L-histidine.</text>
        <dbReference type="EC" id="2.7.13.3"/>
    </reaction>
</comment>
<dbReference type="GO" id="GO:0000155">
    <property type="term" value="F:phosphorelay sensor kinase activity"/>
    <property type="evidence" value="ECO:0007669"/>
    <property type="project" value="InterPro"/>
</dbReference>
<dbReference type="Pfam" id="PF08448">
    <property type="entry name" value="PAS_4"/>
    <property type="match status" value="4"/>
</dbReference>
<evidence type="ECO:0000256" key="1">
    <source>
        <dbReference type="ARBA" id="ARBA00000085"/>
    </source>
</evidence>
<dbReference type="SMART" id="SM00091">
    <property type="entry name" value="PAS"/>
    <property type="match status" value="3"/>
</dbReference>
<gene>
    <name evidence="9" type="ORF">H3H32_15735</name>
</gene>
<dbReference type="InterPro" id="IPR005467">
    <property type="entry name" value="His_kinase_dom"/>
</dbReference>